<dbReference type="SUPFAM" id="SSF51445">
    <property type="entry name" value="(Trans)glycosidases"/>
    <property type="match status" value="1"/>
</dbReference>
<dbReference type="InterPro" id="IPR017853">
    <property type="entry name" value="GH"/>
</dbReference>
<reference evidence="5 6" key="1">
    <citation type="submission" date="2015-06" db="EMBL/GenBank/DDBJ databases">
        <title>The Genome Sequence of Enterococcus cecorum 170AEA1.</title>
        <authorList>
            <consortium name="The Broad Institute Genomics Platform"/>
            <consortium name="The Broad Institute Genome Sequencing Center for Infectious Disease"/>
            <person name="Earl A.M."/>
            <person name="Van Tyne D."/>
            <person name="Lebreton F."/>
            <person name="Saavedra J.T."/>
            <person name="Gilmore M.S."/>
            <person name="Manson McGuire A."/>
            <person name="Clock S."/>
            <person name="Crupain M."/>
            <person name="Rangan U."/>
            <person name="Young S."/>
            <person name="Abouelleil A."/>
            <person name="Cao P."/>
            <person name="Chapman S.B."/>
            <person name="Griggs A."/>
            <person name="Priest M."/>
            <person name="Shea T."/>
            <person name="Wortman J."/>
            <person name="Nusbaum C."/>
            <person name="Birren B."/>
        </authorList>
    </citation>
    <scope>NUCLEOTIDE SEQUENCE [LARGE SCALE GENOMIC DNA]</scope>
    <source>
        <strain evidence="5 6">170AEA1</strain>
    </source>
</reference>
<evidence type="ECO:0000313" key="6">
    <source>
        <dbReference type="Proteomes" id="UP000252800"/>
    </source>
</evidence>
<dbReference type="Gene3D" id="3.20.20.80">
    <property type="entry name" value="Glycosidases"/>
    <property type="match status" value="1"/>
</dbReference>
<organism evidence="5 6">
    <name type="scientific">Enterococcus cecorum</name>
    <dbReference type="NCBI Taxonomy" id="44008"/>
    <lineage>
        <taxon>Bacteria</taxon>
        <taxon>Bacillati</taxon>
        <taxon>Bacillota</taxon>
        <taxon>Bacilli</taxon>
        <taxon>Lactobacillales</taxon>
        <taxon>Enterococcaceae</taxon>
        <taxon>Enterococcus</taxon>
    </lineage>
</organism>
<dbReference type="PANTHER" id="PTHR10357">
    <property type="entry name" value="ALPHA-AMYLASE FAMILY MEMBER"/>
    <property type="match status" value="1"/>
</dbReference>
<sequence>MSQKHWWQEVVVYQIYPRSFKDSNNDGIGDLPGIIEKLDYLEKLGIGAIWLSPVYQSPNDDNGYDISDYEAIMTEFGTMEDMDRLIAEAKKRNIRIIMDLVVNHTSDEHAWFVEARKSKDNPYRDYYVWADPSEDGGVPNGLRSAFSGSAWQLDEATGQYYLHLFSKKQPDLNWQNEKVRQAVYQMMNFWIDKGIGGFRMDVIDLIGKVPEKEITGNGPRLHEFLQEMNQATFGKHDLLTVGETWGATPEIAKLYSNPDRHELSMVFQFEHIGLDQQEGGEKWDLAPVDLGKLKQIFAKWQTELDNQGWNSLFWNNHDLPRMISRWGNDGQYRVESAKMLAILLHMQKGTPYIYQGEEIGMTNTAITDISQARDIETINMYHERLANGYAKEDIIHSINVKGRDNARRPVQWNHHAFAGFSTVEPWIAVNDNYEKINVEQALADPDSIFYTYQKLIALRKANPIMIWGDFELVDTQEEVFAYLRKYQGETWLVVTNFSNEAHDFKYDNAKAKEIVVENMPVQLSECLDLTLKPWQAFVVKLEA</sequence>
<dbReference type="FunFam" id="3.90.400.10:FF:000002">
    <property type="entry name" value="Sucrose isomerase"/>
    <property type="match status" value="1"/>
</dbReference>
<dbReference type="FunFam" id="3.20.20.80:FF:000064">
    <property type="entry name" value="Oligo-1,6-glucosidase"/>
    <property type="match status" value="2"/>
</dbReference>
<dbReference type="RefSeq" id="WP_113784554.1">
    <property type="nucleotide sequence ID" value="NZ_KZ845742.1"/>
</dbReference>
<evidence type="ECO:0000256" key="1">
    <source>
        <dbReference type="ARBA" id="ARBA00008061"/>
    </source>
</evidence>
<dbReference type="FunFam" id="2.60.40.1180:FF:000007">
    <property type="entry name" value="Sucrose isomerase"/>
    <property type="match status" value="1"/>
</dbReference>
<dbReference type="PANTHER" id="PTHR10357:SF179">
    <property type="entry name" value="NEUTRAL AND BASIC AMINO ACID TRANSPORT PROTEIN RBAT"/>
    <property type="match status" value="1"/>
</dbReference>
<keyword evidence="2" id="KW-0378">Hydrolase</keyword>
<dbReference type="Pfam" id="PF16657">
    <property type="entry name" value="Malt_amylase_C"/>
    <property type="match status" value="1"/>
</dbReference>
<dbReference type="Pfam" id="PF00128">
    <property type="entry name" value="Alpha-amylase"/>
    <property type="match status" value="1"/>
</dbReference>
<proteinExistence type="inferred from homology"/>
<dbReference type="Gene3D" id="2.60.40.1180">
    <property type="entry name" value="Golgi alpha-mannosidase II"/>
    <property type="match status" value="1"/>
</dbReference>
<feature type="domain" description="Glycosyl hydrolase family 13 catalytic" evidence="4">
    <location>
        <begin position="14"/>
        <end position="407"/>
    </location>
</feature>
<name>A0A366SHE6_9ENTE</name>
<protein>
    <submittedName>
        <fullName evidence="5">Glucan 1,6-alpha-glucosidase</fullName>
    </submittedName>
</protein>
<dbReference type="EMBL" id="LEOY01000008">
    <property type="protein sequence ID" value="RBR29510.1"/>
    <property type="molecule type" value="Genomic_DNA"/>
</dbReference>
<accession>A0A366SHE6</accession>
<dbReference type="InterPro" id="IPR045857">
    <property type="entry name" value="O16G_dom_2"/>
</dbReference>
<dbReference type="GO" id="GO:0009313">
    <property type="term" value="P:oligosaccharide catabolic process"/>
    <property type="evidence" value="ECO:0007669"/>
    <property type="project" value="TreeGrafter"/>
</dbReference>
<comment type="similarity">
    <text evidence="1">Belongs to the glycosyl hydrolase 13 family.</text>
</comment>
<gene>
    <name evidence="5" type="ORF">EB18_01296</name>
</gene>
<dbReference type="InterPro" id="IPR006047">
    <property type="entry name" value="GH13_cat_dom"/>
</dbReference>
<evidence type="ECO:0000256" key="3">
    <source>
        <dbReference type="ARBA" id="ARBA00023295"/>
    </source>
</evidence>
<dbReference type="Proteomes" id="UP000252800">
    <property type="component" value="Unassembled WGS sequence"/>
</dbReference>
<evidence type="ECO:0000259" key="4">
    <source>
        <dbReference type="SMART" id="SM00642"/>
    </source>
</evidence>
<dbReference type="InterPro" id="IPR013780">
    <property type="entry name" value="Glyco_hydro_b"/>
</dbReference>
<evidence type="ECO:0000313" key="5">
    <source>
        <dbReference type="EMBL" id="RBR29510.1"/>
    </source>
</evidence>
<dbReference type="GO" id="GO:0004556">
    <property type="term" value="F:alpha-amylase activity"/>
    <property type="evidence" value="ECO:0007669"/>
    <property type="project" value="TreeGrafter"/>
</dbReference>
<dbReference type="CDD" id="cd11333">
    <property type="entry name" value="AmyAc_SI_OligoGlu_DGase"/>
    <property type="match status" value="1"/>
</dbReference>
<comment type="caution">
    <text evidence="5">The sequence shown here is derived from an EMBL/GenBank/DDBJ whole genome shotgun (WGS) entry which is preliminary data.</text>
</comment>
<dbReference type="SUPFAM" id="SSF51011">
    <property type="entry name" value="Glycosyl hydrolase domain"/>
    <property type="match status" value="1"/>
</dbReference>
<keyword evidence="3" id="KW-0326">Glycosidase</keyword>
<evidence type="ECO:0000256" key="2">
    <source>
        <dbReference type="ARBA" id="ARBA00022801"/>
    </source>
</evidence>
<dbReference type="Gene3D" id="3.90.400.10">
    <property type="entry name" value="Oligo-1,6-glucosidase, Domain 2"/>
    <property type="match status" value="1"/>
</dbReference>
<dbReference type="InterPro" id="IPR032091">
    <property type="entry name" value="Malt_amylase-like_C"/>
</dbReference>
<dbReference type="AlphaFoldDB" id="A0A366SHE6"/>
<dbReference type="NCBIfam" id="NF008183">
    <property type="entry name" value="PRK10933.1"/>
    <property type="match status" value="1"/>
</dbReference>
<dbReference type="SMART" id="SM00642">
    <property type="entry name" value="Aamy"/>
    <property type="match status" value="1"/>
</dbReference>